<keyword evidence="2" id="KW-0472">Membrane</keyword>
<dbReference type="RefSeq" id="WP_146976132.1">
    <property type="nucleotide sequence ID" value="NZ_VOSL01000119.1"/>
</dbReference>
<sequence length="398" mass="42997">MTQENLTYEQALRLQRYVDRELPEEERAAIEDALATRPGWQIYVAALQELKLAVEMAAEAAWEKAPAVDAATIARLAQAASDLSESSLDELAPMLERFHDGEVDETEAAVIAALLETREDVADYLAELDAMGQGIRGSDLSAGADFGDFWQKIEAGIDQATLNAHEAPAKPLNHPARFDAEEHRVLLYRYHDNEVSAEERARVEHWIAAGEPQVDATLGALAELHVGLNAGVELAQDTADFADLWEGVSAGIDRADAEEAAGNVVTLQDRKSDNAAAPRSLVQSPIFALAAAVALLICGAIVSQTFMQQEKIVETRTVVIFDSVEYAPGSSVMIHTPQLTGLSAEEAAEEVPILWVMEDEDPATPSADEQESAPAEDRDEDPDAGDVEVQEQPPGLPI</sequence>
<feature type="transmembrane region" description="Helical" evidence="2">
    <location>
        <begin position="286"/>
        <end position="307"/>
    </location>
</feature>
<keyword evidence="2" id="KW-1133">Transmembrane helix</keyword>
<protein>
    <recommendedName>
        <fullName evidence="5">Zinc-finger domain-containing protein</fullName>
    </recommendedName>
</protein>
<keyword evidence="2" id="KW-0812">Transmembrane</keyword>
<proteinExistence type="predicted"/>
<reference evidence="3 4" key="1">
    <citation type="submission" date="2019-08" db="EMBL/GenBank/DDBJ databases">
        <title>Bradymonadales sp. TMQ2.</title>
        <authorList>
            <person name="Liang Q."/>
        </authorList>
    </citation>
    <scope>NUCLEOTIDE SEQUENCE [LARGE SCALE GENOMIC DNA]</scope>
    <source>
        <strain evidence="3 4">TMQ2</strain>
    </source>
</reference>
<comment type="caution">
    <text evidence="3">The sequence shown here is derived from an EMBL/GenBank/DDBJ whole genome shotgun (WGS) entry which is preliminary data.</text>
</comment>
<dbReference type="Proteomes" id="UP000321046">
    <property type="component" value="Unassembled WGS sequence"/>
</dbReference>
<evidence type="ECO:0000256" key="1">
    <source>
        <dbReference type="SAM" id="MobiDB-lite"/>
    </source>
</evidence>
<feature type="region of interest" description="Disordered" evidence="1">
    <location>
        <begin position="356"/>
        <end position="398"/>
    </location>
</feature>
<accession>A0A5C6WV93</accession>
<evidence type="ECO:0000256" key="2">
    <source>
        <dbReference type="SAM" id="Phobius"/>
    </source>
</evidence>
<evidence type="ECO:0000313" key="4">
    <source>
        <dbReference type="Proteomes" id="UP000321046"/>
    </source>
</evidence>
<dbReference type="OrthoDB" id="5494382at2"/>
<gene>
    <name evidence="3" type="ORF">FRC96_16800</name>
</gene>
<dbReference type="EMBL" id="VOSL01000119">
    <property type="protein sequence ID" value="TXD32652.1"/>
    <property type="molecule type" value="Genomic_DNA"/>
</dbReference>
<evidence type="ECO:0008006" key="5">
    <source>
        <dbReference type="Google" id="ProtNLM"/>
    </source>
</evidence>
<name>A0A5C6WV93_9DELT</name>
<organism evidence="3 4">
    <name type="scientific">Lujinxingia vulgaris</name>
    <dbReference type="NCBI Taxonomy" id="2600176"/>
    <lineage>
        <taxon>Bacteria</taxon>
        <taxon>Deltaproteobacteria</taxon>
        <taxon>Bradymonadales</taxon>
        <taxon>Lujinxingiaceae</taxon>
        <taxon>Lujinxingia</taxon>
    </lineage>
</organism>
<feature type="compositionally biased region" description="Acidic residues" evidence="1">
    <location>
        <begin position="377"/>
        <end position="389"/>
    </location>
</feature>
<dbReference type="AlphaFoldDB" id="A0A5C6WV93"/>
<evidence type="ECO:0000313" key="3">
    <source>
        <dbReference type="EMBL" id="TXD32652.1"/>
    </source>
</evidence>